<feature type="transmembrane region" description="Helical" evidence="1">
    <location>
        <begin position="57"/>
        <end position="77"/>
    </location>
</feature>
<accession>A0A4P8P4C8</accession>
<evidence type="ECO:0000313" key="3">
    <source>
        <dbReference type="Proteomes" id="UP000299011"/>
    </source>
</evidence>
<reference evidence="2 3" key="1">
    <citation type="submission" date="2019-04" db="EMBL/GenBank/DDBJ databases">
        <title>Methylomes of two halophilic Archaea, Haloarcula marismortui and Haloferax mediterranei.</title>
        <authorList>
            <person name="DasSarma S."/>
            <person name="DasSarma P."/>
            <person name="DasSarma S."/>
            <person name="Fomenkov A."/>
            <person name="Vincze T."/>
            <person name="Anton B.P."/>
            <person name="Roberts R.J."/>
        </authorList>
    </citation>
    <scope>NUCLEOTIDE SEQUENCE [LARGE SCALE GENOMIC DNA]</scope>
    <source>
        <strain evidence="3">ATCC 33500 / DSM 1411 / JCM 8866 / NBRC 14739 / NCIMB 2177 / R-4</strain>
    </source>
</reference>
<sequence length="104" mass="10570">MMDLARETLSRVLSTIGLEGVSVMSLLVLLVVVSYVHRAAKAGSLVAGVASTAAHDAKVVALTLAALLVAGIVSLNVSRGRELLATAVDQALSFDWASVLGGLA</sequence>
<keyword evidence="1" id="KW-0812">Transmembrane</keyword>
<evidence type="ECO:0000313" key="2">
    <source>
        <dbReference type="EMBL" id="QCQ75141.1"/>
    </source>
</evidence>
<proteinExistence type="predicted"/>
<dbReference type="AlphaFoldDB" id="A0A4P8P4C8"/>
<dbReference type="EMBL" id="CP039139">
    <property type="protein sequence ID" value="QCQ75141.1"/>
    <property type="molecule type" value="Genomic_DNA"/>
</dbReference>
<name>A0A4P8P4C8_HALMT</name>
<feature type="transmembrane region" description="Helical" evidence="1">
    <location>
        <begin position="12"/>
        <end position="37"/>
    </location>
</feature>
<keyword evidence="1" id="KW-1133">Transmembrane helix</keyword>
<dbReference type="Proteomes" id="UP000299011">
    <property type="component" value="Chromosome"/>
</dbReference>
<keyword evidence="1" id="KW-0472">Membrane</keyword>
<protein>
    <submittedName>
        <fullName evidence="2">Uncharacterized protein</fullName>
    </submittedName>
</protein>
<gene>
    <name evidence="2" type="ORF">E6P09_07645</name>
</gene>
<dbReference type="GeneID" id="40156280"/>
<dbReference type="RefSeq" id="WP_137685664.1">
    <property type="nucleotide sequence ID" value="NC_017941.2"/>
</dbReference>
<evidence type="ECO:0000256" key="1">
    <source>
        <dbReference type="SAM" id="Phobius"/>
    </source>
</evidence>
<organism evidence="2 3">
    <name type="scientific">Haloferax mediterranei (strain ATCC 33500 / DSM 1411 / JCM 8866 / NBRC 14739 / NCIMB 2177 / R-4)</name>
    <name type="common">Halobacterium mediterranei</name>
    <dbReference type="NCBI Taxonomy" id="523841"/>
    <lineage>
        <taxon>Archaea</taxon>
        <taxon>Methanobacteriati</taxon>
        <taxon>Methanobacteriota</taxon>
        <taxon>Stenosarchaea group</taxon>
        <taxon>Halobacteria</taxon>
        <taxon>Halobacteriales</taxon>
        <taxon>Haloferacaceae</taxon>
        <taxon>Haloferax</taxon>
    </lineage>
</organism>